<proteinExistence type="predicted"/>
<sequence length="364" mass="41057">MKQQDDEVGFQFDTTWLLPDVWWIKLQEEAANHEENQLPLSTDAMETKEVVHFALQLEKLAADQSFGSIMTLLSDLDKCNISLEQLERTDIVQVLYKLLKTCSENNVRKTARSLLSRWKRQYSRERREVKCWDSGNCCTISSEQTEDSGVPKDSPPDPTQTCVHSEESASEQHCHILAGEKTSTSSDCVRTKCVQLLLDALRPEPPDRVKAAELAESIEQHIHKLHIANHLKYKACVRSKVANLRNPKNGHLRQGLLCGSLAPEAFARMSPEEMASAELRQLRDEYSSQGVSERQLPRGLEGTPTQKIRCKRCGGSDCRVTQVSRGALFLPAWVRRGGPDEDAMTFVTCSGCGQQWYHSGWVCL</sequence>
<dbReference type="PROSITE" id="PS51319">
    <property type="entry name" value="TFIIS_N"/>
    <property type="match status" value="1"/>
</dbReference>
<accession>A0ABV0VDN8</accession>
<feature type="domain" description="TFIIS central" evidence="3">
    <location>
        <begin position="189"/>
        <end position="302"/>
    </location>
</feature>
<dbReference type="Gene3D" id="1.20.930.10">
    <property type="entry name" value="Conserved domain common to transcription factors TFIIS, elongin A, CRSP70"/>
    <property type="match status" value="1"/>
</dbReference>
<dbReference type="PIRSF" id="PIRSF006704">
    <property type="entry name" value="TF_IIS"/>
    <property type="match status" value="1"/>
</dbReference>
<dbReference type="PROSITE" id="PS51321">
    <property type="entry name" value="TFIIS_CENTRAL"/>
    <property type="match status" value="1"/>
</dbReference>
<dbReference type="SUPFAM" id="SSF46942">
    <property type="entry name" value="Elongation factor TFIIS domain 2"/>
    <property type="match status" value="1"/>
</dbReference>
<comment type="caution">
    <text evidence="4">The sequence shown here is derived from an EMBL/GenBank/DDBJ whole genome shotgun (WGS) entry which is preliminary data.</text>
</comment>
<dbReference type="InterPro" id="IPR017923">
    <property type="entry name" value="TFIIS_N"/>
</dbReference>
<dbReference type="InterPro" id="IPR035441">
    <property type="entry name" value="TFIIS/LEDGF_dom_sf"/>
</dbReference>
<keyword evidence="1" id="KW-0539">Nucleus</keyword>
<dbReference type="PANTHER" id="PTHR11477:SF7">
    <property type="entry name" value="TRANSCRIPTION ELONGATION FACTOR A N-TERMINAL AND CENTRAL DOMAIN-CONTAINING PROTEIN"/>
    <property type="match status" value="1"/>
</dbReference>
<dbReference type="SUPFAM" id="SSF47676">
    <property type="entry name" value="Conserved domain common to transcription factors TFIIS, elongin A, CRSP70"/>
    <property type="match status" value="1"/>
</dbReference>
<evidence type="ECO:0008006" key="6">
    <source>
        <dbReference type="Google" id="ProtNLM"/>
    </source>
</evidence>
<protein>
    <recommendedName>
        <fullName evidence="6">Transcription elongation factor A N-terminal and central domain containing</fullName>
    </recommendedName>
</protein>
<dbReference type="SMART" id="SM00510">
    <property type="entry name" value="TFS2M"/>
    <property type="match status" value="1"/>
</dbReference>
<feature type="domain" description="TFIIS N-terminal" evidence="2">
    <location>
        <begin position="49"/>
        <end position="125"/>
    </location>
</feature>
<dbReference type="InterPro" id="IPR003618">
    <property type="entry name" value="TFIIS_cen_dom"/>
</dbReference>
<dbReference type="InterPro" id="IPR036575">
    <property type="entry name" value="TFIIS_cen_dom_sf"/>
</dbReference>
<evidence type="ECO:0000256" key="1">
    <source>
        <dbReference type="PROSITE-ProRule" id="PRU00649"/>
    </source>
</evidence>
<comment type="subcellular location">
    <subcellularLocation>
        <location evidence="1">Nucleus</location>
    </subcellularLocation>
</comment>
<reference evidence="4 5" key="1">
    <citation type="submission" date="2021-06" db="EMBL/GenBank/DDBJ databases">
        <authorList>
            <person name="Palmer J.M."/>
        </authorList>
    </citation>
    <scope>NUCLEOTIDE SEQUENCE [LARGE SCALE GENOMIC DNA]</scope>
    <source>
        <strain evidence="5">if_2019</strain>
        <tissue evidence="4">Muscle</tissue>
    </source>
</reference>
<dbReference type="PANTHER" id="PTHR11477">
    <property type="entry name" value="TRANSCRIPTION FACTOR S-II ZINC FINGER DOMAIN-CONTAINING PROTEIN"/>
    <property type="match status" value="1"/>
</dbReference>
<evidence type="ECO:0000259" key="3">
    <source>
        <dbReference type="PROSITE" id="PS51321"/>
    </source>
</evidence>
<evidence type="ECO:0000313" key="4">
    <source>
        <dbReference type="EMBL" id="MEQ2255376.1"/>
    </source>
</evidence>
<keyword evidence="5" id="KW-1185">Reference proteome</keyword>
<dbReference type="InterPro" id="IPR035100">
    <property type="entry name" value="TF_IIS-typ"/>
</dbReference>
<name>A0ABV0VDN8_9TELE</name>
<gene>
    <name evidence="4" type="ORF">ILYODFUR_013280</name>
</gene>
<dbReference type="Pfam" id="PF08711">
    <property type="entry name" value="Med26"/>
    <property type="match status" value="1"/>
</dbReference>
<dbReference type="Pfam" id="PF07500">
    <property type="entry name" value="TFIIS_M"/>
    <property type="match status" value="1"/>
</dbReference>
<evidence type="ECO:0000259" key="2">
    <source>
        <dbReference type="PROSITE" id="PS51319"/>
    </source>
</evidence>
<dbReference type="EMBL" id="JAHRIQ010105340">
    <property type="protein sequence ID" value="MEQ2255376.1"/>
    <property type="molecule type" value="Genomic_DNA"/>
</dbReference>
<organism evidence="4 5">
    <name type="scientific">Ilyodon furcidens</name>
    <name type="common">goldbreast splitfin</name>
    <dbReference type="NCBI Taxonomy" id="33524"/>
    <lineage>
        <taxon>Eukaryota</taxon>
        <taxon>Metazoa</taxon>
        <taxon>Chordata</taxon>
        <taxon>Craniata</taxon>
        <taxon>Vertebrata</taxon>
        <taxon>Euteleostomi</taxon>
        <taxon>Actinopterygii</taxon>
        <taxon>Neopterygii</taxon>
        <taxon>Teleostei</taxon>
        <taxon>Neoteleostei</taxon>
        <taxon>Acanthomorphata</taxon>
        <taxon>Ovalentaria</taxon>
        <taxon>Atherinomorphae</taxon>
        <taxon>Cyprinodontiformes</taxon>
        <taxon>Goodeidae</taxon>
        <taxon>Ilyodon</taxon>
    </lineage>
</organism>
<evidence type="ECO:0000313" key="5">
    <source>
        <dbReference type="Proteomes" id="UP001482620"/>
    </source>
</evidence>
<dbReference type="SUPFAM" id="SSF57783">
    <property type="entry name" value="Zinc beta-ribbon"/>
    <property type="match status" value="1"/>
</dbReference>
<dbReference type="Gene3D" id="1.10.472.30">
    <property type="entry name" value="Transcription elongation factor S-II, central domain"/>
    <property type="match status" value="1"/>
</dbReference>
<dbReference type="Gene3D" id="2.20.25.10">
    <property type="match status" value="1"/>
</dbReference>
<dbReference type="Proteomes" id="UP001482620">
    <property type="component" value="Unassembled WGS sequence"/>
</dbReference>